<name>A0A367IND0_RHIST</name>
<evidence type="ECO:0000313" key="2">
    <source>
        <dbReference type="Proteomes" id="UP000253551"/>
    </source>
</evidence>
<organism evidence="1 2">
    <name type="scientific">Rhizopus stolonifer</name>
    <name type="common">Rhizopus nigricans</name>
    <dbReference type="NCBI Taxonomy" id="4846"/>
    <lineage>
        <taxon>Eukaryota</taxon>
        <taxon>Fungi</taxon>
        <taxon>Fungi incertae sedis</taxon>
        <taxon>Mucoromycota</taxon>
        <taxon>Mucoromycotina</taxon>
        <taxon>Mucoromycetes</taxon>
        <taxon>Mucorales</taxon>
        <taxon>Mucorineae</taxon>
        <taxon>Rhizopodaceae</taxon>
        <taxon>Rhizopus</taxon>
    </lineage>
</organism>
<keyword evidence="2" id="KW-1185">Reference proteome</keyword>
<dbReference type="Proteomes" id="UP000253551">
    <property type="component" value="Unassembled WGS sequence"/>
</dbReference>
<evidence type="ECO:0000313" key="1">
    <source>
        <dbReference type="EMBL" id="RCH79178.1"/>
    </source>
</evidence>
<accession>A0A367IND0</accession>
<comment type="caution">
    <text evidence="1">The sequence shown here is derived from an EMBL/GenBank/DDBJ whole genome shotgun (WGS) entry which is preliminary data.</text>
</comment>
<dbReference type="EMBL" id="PJQM01006742">
    <property type="protein sequence ID" value="RCH79178.1"/>
    <property type="molecule type" value="Genomic_DNA"/>
</dbReference>
<dbReference type="AlphaFoldDB" id="A0A367IND0"/>
<feature type="non-terminal residue" evidence="1">
    <location>
        <position position="126"/>
    </location>
</feature>
<feature type="non-terminal residue" evidence="1">
    <location>
        <position position="1"/>
    </location>
</feature>
<protein>
    <submittedName>
        <fullName evidence="1">Uncharacterized protein</fullName>
    </submittedName>
</protein>
<proteinExistence type="predicted"/>
<dbReference type="OrthoDB" id="2218000at2759"/>
<reference evidence="1 2" key="1">
    <citation type="journal article" date="2018" name="G3 (Bethesda)">
        <title>Phylogenetic and Phylogenomic Definition of Rhizopus Species.</title>
        <authorList>
            <person name="Gryganskyi A.P."/>
            <person name="Golan J."/>
            <person name="Dolatabadi S."/>
            <person name="Mondo S."/>
            <person name="Robb S."/>
            <person name="Idnurm A."/>
            <person name="Muszewska A."/>
            <person name="Steczkiewicz K."/>
            <person name="Masonjones S."/>
            <person name="Liao H.L."/>
            <person name="Gajdeczka M.T."/>
            <person name="Anike F."/>
            <person name="Vuek A."/>
            <person name="Anishchenko I.M."/>
            <person name="Voigt K."/>
            <person name="de Hoog G.S."/>
            <person name="Smith M.E."/>
            <person name="Heitman J."/>
            <person name="Vilgalys R."/>
            <person name="Stajich J.E."/>
        </authorList>
    </citation>
    <scope>NUCLEOTIDE SEQUENCE [LARGE SCALE GENOMIC DNA]</scope>
    <source>
        <strain evidence="1 2">LSU 92-RS-03</strain>
    </source>
</reference>
<sequence>HGIAVSLFAIVTNSINKLLLFTRSDEAELQGNYIDPIIYPMFYDPQENICFRWLNKQVPDTDTRRPDGYIYKMKRRYINCSVGFVEVKSEKSDSIKRHEDMIHLTAFCKDSLKMQSSKVMIAVQVV</sequence>
<gene>
    <name evidence="1" type="ORF">CU098_006627</name>
</gene>